<dbReference type="PANTHER" id="PTHR47505">
    <property type="entry name" value="DNA UTILIZATION PROTEIN YHGH"/>
    <property type="match status" value="1"/>
</dbReference>
<keyword evidence="4" id="KW-1185">Reference proteome</keyword>
<accession>A0ABT9VFJ1</accession>
<dbReference type="PANTHER" id="PTHR47505:SF1">
    <property type="entry name" value="DNA UTILIZATION PROTEIN YHGH"/>
    <property type="match status" value="1"/>
</dbReference>
<evidence type="ECO:0000256" key="1">
    <source>
        <dbReference type="ARBA" id="ARBA00008007"/>
    </source>
</evidence>
<evidence type="ECO:0000259" key="2">
    <source>
        <dbReference type="Pfam" id="PF00156"/>
    </source>
</evidence>
<dbReference type="Pfam" id="PF00156">
    <property type="entry name" value="Pribosyltran"/>
    <property type="match status" value="1"/>
</dbReference>
<comment type="caution">
    <text evidence="3">The sequence shown here is derived from an EMBL/GenBank/DDBJ whole genome shotgun (WGS) entry which is preliminary data.</text>
</comment>
<sequence>MKAIISRFKYRGDYEIIHAFETAIQSTYKTHFNDQPTTIPIPLHPVRQQQRLFNQAEAIAQKLIQPYHTNILTRQDNTKQSKKSRYERITSLNPFTVTKQPPEKILLIDDIYTTGTTLRQAADLLIKHGAKSVESFTLIRS</sequence>
<dbReference type="SUPFAM" id="SSF53271">
    <property type="entry name" value="PRTase-like"/>
    <property type="match status" value="1"/>
</dbReference>
<reference evidence="3 4" key="1">
    <citation type="submission" date="2023-07" db="EMBL/GenBank/DDBJ databases">
        <title>Genomic Encyclopedia of Type Strains, Phase IV (KMG-IV): sequencing the most valuable type-strain genomes for metagenomic binning, comparative biology and taxonomic classification.</title>
        <authorList>
            <person name="Goeker M."/>
        </authorList>
    </citation>
    <scope>NUCLEOTIDE SEQUENCE [LARGE SCALE GENOMIC DNA]</scope>
    <source>
        <strain evidence="3 4">DSM 16460</strain>
    </source>
</reference>
<evidence type="ECO:0000313" key="4">
    <source>
        <dbReference type="Proteomes" id="UP001224359"/>
    </source>
</evidence>
<protein>
    <submittedName>
        <fullName evidence="3">ComF family protein</fullName>
    </submittedName>
</protein>
<dbReference type="CDD" id="cd06223">
    <property type="entry name" value="PRTases_typeI"/>
    <property type="match status" value="1"/>
</dbReference>
<organism evidence="3 4">
    <name type="scientific">Alkalibacillus salilacus</name>
    <dbReference type="NCBI Taxonomy" id="284582"/>
    <lineage>
        <taxon>Bacteria</taxon>
        <taxon>Bacillati</taxon>
        <taxon>Bacillota</taxon>
        <taxon>Bacilli</taxon>
        <taxon>Bacillales</taxon>
        <taxon>Bacillaceae</taxon>
        <taxon>Alkalibacillus</taxon>
    </lineage>
</organism>
<dbReference type="EMBL" id="JAUSTQ010000005">
    <property type="protein sequence ID" value="MDQ0159662.1"/>
    <property type="molecule type" value="Genomic_DNA"/>
</dbReference>
<feature type="domain" description="Phosphoribosyltransferase" evidence="2">
    <location>
        <begin position="103"/>
        <end position="140"/>
    </location>
</feature>
<dbReference type="Gene3D" id="3.40.50.2020">
    <property type="match status" value="1"/>
</dbReference>
<dbReference type="InterPro" id="IPR029057">
    <property type="entry name" value="PRTase-like"/>
</dbReference>
<dbReference type="InterPro" id="IPR051910">
    <property type="entry name" value="ComF/GntX_DNA_util-trans"/>
</dbReference>
<gene>
    <name evidence="3" type="ORF">J2S77_001646</name>
</gene>
<proteinExistence type="inferred from homology"/>
<comment type="similarity">
    <text evidence="1">Belongs to the ComF/GntX family.</text>
</comment>
<dbReference type="Proteomes" id="UP001224359">
    <property type="component" value="Unassembled WGS sequence"/>
</dbReference>
<evidence type="ECO:0000313" key="3">
    <source>
        <dbReference type="EMBL" id="MDQ0159662.1"/>
    </source>
</evidence>
<dbReference type="InterPro" id="IPR000836">
    <property type="entry name" value="PRTase_dom"/>
</dbReference>
<name>A0ABT9VFJ1_9BACI</name>